<dbReference type="CDD" id="cd20071">
    <property type="entry name" value="SET_SMYD"/>
    <property type="match status" value="1"/>
</dbReference>
<feature type="region of interest" description="Disordered" evidence="1">
    <location>
        <begin position="1"/>
        <end position="26"/>
    </location>
</feature>
<proteinExistence type="predicted"/>
<dbReference type="SUPFAM" id="SSF82199">
    <property type="entry name" value="SET domain"/>
    <property type="match status" value="1"/>
</dbReference>
<dbReference type="PANTHER" id="PTHR12197">
    <property type="entry name" value="HISTONE-LYSINE N-METHYLTRANSFERASE SMYD"/>
    <property type="match status" value="1"/>
</dbReference>
<feature type="compositionally biased region" description="Low complexity" evidence="1">
    <location>
        <begin position="455"/>
        <end position="473"/>
    </location>
</feature>
<sequence length="655" mass="68207">MVRTSSPNPKSPAKSKASKQQQTLPSVAAVQDALPWTPGHGGRAVGRTAVADTDLPAGCLVMQERALLLIPRSGTASHVCHACLEPMMPAKAQKGPGGAEDGTSNPLLPRYCSRACAAPRLLRDGHLLPLRRGLADISREHGVDPELLHLVALLDLDGGTGAPAAPAPGPAPAEPGAGAPPPPPLVVACGPADVACLHSSWDKRPAPWRGALGPALRAVHAQLAALAAGGKLAGYAAPGTLPELQARAAMLATNLVGTGPSTEAGLALFPGLASFSHSCMPNCIWIAAGDTVYVRTVTPIKAGEPLTLSFAPLYEPRSVRKQTLAMERGVSCACTRCVSPLATSSDRFLEGVWCLACRRDVLVEAANQESAAAEYEAQACERERRAAGPHAARLGRGGGKHKGRKATGGGAAAAGAAPGASAAGAGYVEEEGMPAGEETPVAGHESVPSTPRPGAADSPPAAEAQAADHSQCCGGHGDHSHHHHAPPPLTFPGKWWKCCGCGSVAPGVAEQGLGPQQLVQRADLLWQQGLMLHNMKAYSQSEQILRVLCAGLAGRLHPLHARVIDALTPLLNINIQRGETVTVFNLALQLWEAERSIVDRPTLTQLTYLGALVEAAHHKATHANSSVVRKQFDRKYKLAHSELVFLRKMMLGPEE</sequence>
<dbReference type="InterPro" id="IPR046341">
    <property type="entry name" value="SET_dom_sf"/>
</dbReference>
<accession>A0A1D2A7K7</accession>
<organism evidence="3">
    <name type="scientific">Auxenochlorella protothecoides</name>
    <name type="common">Green microalga</name>
    <name type="synonym">Chlorella protothecoides</name>
    <dbReference type="NCBI Taxonomy" id="3075"/>
    <lineage>
        <taxon>Eukaryota</taxon>
        <taxon>Viridiplantae</taxon>
        <taxon>Chlorophyta</taxon>
        <taxon>core chlorophytes</taxon>
        <taxon>Trebouxiophyceae</taxon>
        <taxon>Chlorellales</taxon>
        <taxon>Chlorellaceae</taxon>
        <taxon>Auxenochlorella</taxon>
    </lineage>
</organism>
<name>A0A1D2A7K7_AUXPR</name>
<feature type="compositionally biased region" description="Low complexity" evidence="1">
    <location>
        <begin position="1"/>
        <end position="22"/>
    </location>
</feature>
<dbReference type="Pfam" id="PF00856">
    <property type="entry name" value="SET"/>
    <property type="match status" value="1"/>
</dbReference>
<dbReference type="Gene3D" id="2.170.270.10">
    <property type="entry name" value="SET domain"/>
    <property type="match status" value="1"/>
</dbReference>
<evidence type="ECO:0000256" key="1">
    <source>
        <dbReference type="SAM" id="MobiDB-lite"/>
    </source>
</evidence>
<gene>
    <name evidence="3" type="ORF">g.64153</name>
</gene>
<feature type="domain" description="SET" evidence="2">
    <location>
        <begin position="273"/>
        <end position="309"/>
    </location>
</feature>
<evidence type="ECO:0000313" key="3">
    <source>
        <dbReference type="EMBL" id="JAT75192.1"/>
    </source>
</evidence>
<reference evidence="3" key="1">
    <citation type="submission" date="2015-08" db="EMBL/GenBank/DDBJ databases">
        <authorList>
            <person name="Babu N.S."/>
            <person name="Beckwith C.J."/>
            <person name="Beseler K.G."/>
            <person name="Brison A."/>
            <person name="Carone J.V."/>
            <person name="Caskin T.P."/>
            <person name="Diamond M."/>
            <person name="Durham M.E."/>
            <person name="Foxe J.M."/>
            <person name="Go M."/>
            <person name="Henderson B.A."/>
            <person name="Jones I.B."/>
            <person name="McGettigan J.A."/>
            <person name="Micheletti S.J."/>
            <person name="Nasrallah M.E."/>
            <person name="Ortiz D."/>
            <person name="Piller C.R."/>
            <person name="Privatt S.R."/>
            <person name="Schneider S.L."/>
            <person name="Sharp S."/>
            <person name="Smith T.C."/>
            <person name="Stanton J.D."/>
            <person name="Ullery H.E."/>
            <person name="Wilson R.J."/>
            <person name="Serrano M.G."/>
            <person name="Buck G."/>
            <person name="Lee V."/>
            <person name="Wang Y."/>
            <person name="Carvalho R."/>
            <person name="Voegtly L."/>
            <person name="Shi R."/>
            <person name="Duckworth R."/>
            <person name="Johnson A."/>
            <person name="Loviza R."/>
            <person name="Walstead R."/>
            <person name="Shah Z."/>
            <person name="Kiflezghi M."/>
            <person name="Wade K."/>
            <person name="Ball S.L."/>
            <person name="Bradley K.W."/>
            <person name="Asai D.J."/>
            <person name="Bowman C.A."/>
            <person name="Russell D.A."/>
            <person name="Pope W.H."/>
            <person name="Jacobs-Sera D."/>
            <person name="Hendrix R.W."/>
            <person name="Hatfull G.F."/>
        </authorList>
    </citation>
    <scope>NUCLEOTIDE SEQUENCE</scope>
</reference>
<dbReference type="InterPro" id="IPR001214">
    <property type="entry name" value="SET_dom"/>
</dbReference>
<feature type="region of interest" description="Disordered" evidence="1">
    <location>
        <begin position="386"/>
        <end position="419"/>
    </location>
</feature>
<dbReference type="EMBL" id="GDKF01003430">
    <property type="protein sequence ID" value="JAT75192.1"/>
    <property type="molecule type" value="Transcribed_RNA"/>
</dbReference>
<dbReference type="InterPro" id="IPR050869">
    <property type="entry name" value="H3K4_H4K5_MeTrfase"/>
</dbReference>
<evidence type="ECO:0000259" key="2">
    <source>
        <dbReference type="Pfam" id="PF00856"/>
    </source>
</evidence>
<feature type="region of interest" description="Disordered" evidence="1">
    <location>
        <begin position="435"/>
        <end position="485"/>
    </location>
</feature>
<dbReference type="AlphaFoldDB" id="A0A1D2A7K7"/>
<protein>
    <recommendedName>
        <fullName evidence="2">SET domain-containing protein</fullName>
    </recommendedName>
</protein>